<evidence type="ECO:0000313" key="3">
    <source>
        <dbReference type="Proteomes" id="UP000184063"/>
    </source>
</evidence>
<accession>A0A1M3TD54</accession>
<name>A0A1M3TD54_ASPLC</name>
<sequence>MVSLLGGSRAGEGPKEKFSRNVTKRNQSTLSLTCPEQVNQAVGLLRVPVTETLCCCLPEACPWGATYSGVITRKWLVHVLIGSS</sequence>
<reference evidence="3" key="1">
    <citation type="journal article" date="2017" name="Genome Biol.">
        <title>Comparative genomics reveals high biological diversity and specific adaptations in the industrially and medically important fungal genus Aspergillus.</title>
        <authorList>
            <person name="de Vries R.P."/>
            <person name="Riley R."/>
            <person name="Wiebenga A."/>
            <person name="Aguilar-Osorio G."/>
            <person name="Amillis S."/>
            <person name="Uchima C.A."/>
            <person name="Anderluh G."/>
            <person name="Asadollahi M."/>
            <person name="Askin M."/>
            <person name="Barry K."/>
            <person name="Battaglia E."/>
            <person name="Bayram O."/>
            <person name="Benocci T."/>
            <person name="Braus-Stromeyer S.A."/>
            <person name="Caldana C."/>
            <person name="Canovas D."/>
            <person name="Cerqueira G.C."/>
            <person name="Chen F."/>
            <person name="Chen W."/>
            <person name="Choi C."/>
            <person name="Clum A."/>
            <person name="Dos Santos R.A."/>
            <person name="Damasio A.R."/>
            <person name="Diallinas G."/>
            <person name="Emri T."/>
            <person name="Fekete E."/>
            <person name="Flipphi M."/>
            <person name="Freyberg S."/>
            <person name="Gallo A."/>
            <person name="Gournas C."/>
            <person name="Habgood R."/>
            <person name="Hainaut M."/>
            <person name="Harispe M.L."/>
            <person name="Henrissat B."/>
            <person name="Hilden K.S."/>
            <person name="Hope R."/>
            <person name="Hossain A."/>
            <person name="Karabika E."/>
            <person name="Karaffa L."/>
            <person name="Karanyi Z."/>
            <person name="Krasevec N."/>
            <person name="Kuo A."/>
            <person name="Kusch H."/>
            <person name="LaButti K."/>
            <person name="Lagendijk E.L."/>
            <person name="Lapidus A."/>
            <person name="Levasseur A."/>
            <person name="Lindquist E."/>
            <person name="Lipzen A."/>
            <person name="Logrieco A.F."/>
            <person name="MacCabe A."/>
            <person name="Maekelae M.R."/>
            <person name="Malavazi I."/>
            <person name="Melin P."/>
            <person name="Meyer V."/>
            <person name="Mielnichuk N."/>
            <person name="Miskei M."/>
            <person name="Molnar A.P."/>
            <person name="Mule G."/>
            <person name="Ngan C.Y."/>
            <person name="Orejas M."/>
            <person name="Orosz E."/>
            <person name="Ouedraogo J.P."/>
            <person name="Overkamp K.M."/>
            <person name="Park H.-S."/>
            <person name="Perrone G."/>
            <person name="Piumi F."/>
            <person name="Punt P.J."/>
            <person name="Ram A.F."/>
            <person name="Ramon A."/>
            <person name="Rauscher S."/>
            <person name="Record E."/>
            <person name="Riano-Pachon D.M."/>
            <person name="Robert V."/>
            <person name="Roehrig J."/>
            <person name="Ruller R."/>
            <person name="Salamov A."/>
            <person name="Salih N.S."/>
            <person name="Samson R.A."/>
            <person name="Sandor E."/>
            <person name="Sanguinetti M."/>
            <person name="Schuetze T."/>
            <person name="Sepcic K."/>
            <person name="Shelest E."/>
            <person name="Sherlock G."/>
            <person name="Sophianopoulou V."/>
            <person name="Squina F.M."/>
            <person name="Sun H."/>
            <person name="Susca A."/>
            <person name="Todd R.B."/>
            <person name="Tsang A."/>
            <person name="Unkles S.E."/>
            <person name="van de Wiele N."/>
            <person name="van Rossen-Uffink D."/>
            <person name="Oliveira J.V."/>
            <person name="Vesth T.C."/>
            <person name="Visser J."/>
            <person name="Yu J.-H."/>
            <person name="Zhou M."/>
            <person name="Andersen M.R."/>
            <person name="Archer D.B."/>
            <person name="Baker S.E."/>
            <person name="Benoit I."/>
            <person name="Brakhage A.A."/>
            <person name="Braus G.H."/>
            <person name="Fischer R."/>
            <person name="Frisvad J.C."/>
            <person name="Goldman G.H."/>
            <person name="Houbraken J."/>
            <person name="Oakley B."/>
            <person name="Pocsi I."/>
            <person name="Scazzocchio C."/>
            <person name="Seiboth B."/>
            <person name="vanKuyk P.A."/>
            <person name="Wortman J."/>
            <person name="Dyer P.S."/>
            <person name="Grigoriev I.V."/>
        </authorList>
    </citation>
    <scope>NUCLEOTIDE SEQUENCE [LARGE SCALE GENOMIC DNA]</scope>
    <source>
        <strain evidence="3">CBS 106.47</strain>
    </source>
</reference>
<evidence type="ECO:0000256" key="1">
    <source>
        <dbReference type="SAM" id="MobiDB-lite"/>
    </source>
</evidence>
<dbReference type="EMBL" id="KV878244">
    <property type="protein sequence ID" value="OJZ84679.1"/>
    <property type="molecule type" value="Genomic_DNA"/>
</dbReference>
<feature type="region of interest" description="Disordered" evidence="1">
    <location>
        <begin position="1"/>
        <end position="24"/>
    </location>
</feature>
<protein>
    <submittedName>
        <fullName evidence="2">Uncharacterized protein</fullName>
    </submittedName>
</protein>
<dbReference type="AlphaFoldDB" id="A0A1M3TD54"/>
<proteinExistence type="predicted"/>
<dbReference type="Proteomes" id="UP000184063">
    <property type="component" value="Unassembled WGS sequence"/>
</dbReference>
<evidence type="ECO:0000313" key="2">
    <source>
        <dbReference type="EMBL" id="OJZ84679.1"/>
    </source>
</evidence>
<gene>
    <name evidence="2" type="ORF">ASPFODRAFT_48779</name>
</gene>
<organism evidence="2 3">
    <name type="scientific">Aspergillus luchuensis (strain CBS 106.47)</name>
    <dbReference type="NCBI Taxonomy" id="1137211"/>
    <lineage>
        <taxon>Eukaryota</taxon>
        <taxon>Fungi</taxon>
        <taxon>Dikarya</taxon>
        <taxon>Ascomycota</taxon>
        <taxon>Pezizomycotina</taxon>
        <taxon>Eurotiomycetes</taxon>
        <taxon>Eurotiomycetidae</taxon>
        <taxon>Eurotiales</taxon>
        <taxon>Aspergillaceae</taxon>
        <taxon>Aspergillus</taxon>
        <taxon>Aspergillus subgen. Circumdati</taxon>
    </lineage>
</organism>
<dbReference type="VEuPathDB" id="FungiDB:ASPFODRAFT_48779"/>